<dbReference type="AlphaFoldDB" id="B7G470"/>
<reference evidence="2 3" key="1">
    <citation type="journal article" date="2008" name="Nature">
        <title>The Phaeodactylum genome reveals the evolutionary history of diatom genomes.</title>
        <authorList>
            <person name="Bowler C."/>
            <person name="Allen A.E."/>
            <person name="Badger J.H."/>
            <person name="Grimwood J."/>
            <person name="Jabbari K."/>
            <person name="Kuo A."/>
            <person name="Maheswari U."/>
            <person name="Martens C."/>
            <person name="Maumus F."/>
            <person name="Otillar R.P."/>
            <person name="Rayko E."/>
            <person name="Salamov A."/>
            <person name="Vandepoele K."/>
            <person name="Beszteri B."/>
            <person name="Gruber A."/>
            <person name="Heijde M."/>
            <person name="Katinka M."/>
            <person name="Mock T."/>
            <person name="Valentin K."/>
            <person name="Verret F."/>
            <person name="Berges J.A."/>
            <person name="Brownlee C."/>
            <person name="Cadoret J.P."/>
            <person name="Chiovitti A."/>
            <person name="Choi C.J."/>
            <person name="Coesel S."/>
            <person name="De Martino A."/>
            <person name="Detter J.C."/>
            <person name="Durkin C."/>
            <person name="Falciatore A."/>
            <person name="Fournet J."/>
            <person name="Haruta M."/>
            <person name="Huysman M.J."/>
            <person name="Jenkins B.D."/>
            <person name="Jiroutova K."/>
            <person name="Jorgensen R.E."/>
            <person name="Joubert Y."/>
            <person name="Kaplan A."/>
            <person name="Kroger N."/>
            <person name="Kroth P.G."/>
            <person name="La Roche J."/>
            <person name="Lindquist E."/>
            <person name="Lommer M."/>
            <person name="Martin-Jezequel V."/>
            <person name="Lopez P.J."/>
            <person name="Lucas S."/>
            <person name="Mangogna M."/>
            <person name="McGinnis K."/>
            <person name="Medlin L.K."/>
            <person name="Montsant A."/>
            <person name="Oudot-Le Secq M.P."/>
            <person name="Napoli C."/>
            <person name="Obornik M."/>
            <person name="Parker M.S."/>
            <person name="Petit J.L."/>
            <person name="Porcel B.M."/>
            <person name="Poulsen N."/>
            <person name="Robison M."/>
            <person name="Rychlewski L."/>
            <person name="Rynearson T.A."/>
            <person name="Schmutz J."/>
            <person name="Shapiro H."/>
            <person name="Siaut M."/>
            <person name="Stanley M."/>
            <person name="Sussman M.R."/>
            <person name="Taylor A.R."/>
            <person name="Vardi A."/>
            <person name="von Dassow P."/>
            <person name="Vyverman W."/>
            <person name="Willis A."/>
            <person name="Wyrwicz L.S."/>
            <person name="Rokhsar D.S."/>
            <person name="Weissenbach J."/>
            <person name="Armbrust E.V."/>
            <person name="Green B.R."/>
            <person name="Van de Peer Y."/>
            <person name="Grigoriev I.V."/>
        </authorList>
    </citation>
    <scope>NUCLEOTIDE SEQUENCE [LARGE SCALE GENOMIC DNA]</scope>
    <source>
        <strain evidence="2 3">CCAP 1055/1</strain>
    </source>
</reference>
<dbReference type="GeneID" id="7202645"/>
<accession>B7G470</accession>
<organism evidence="2 3">
    <name type="scientific">Phaeodactylum tricornutum (strain CCAP 1055/1)</name>
    <dbReference type="NCBI Taxonomy" id="556484"/>
    <lineage>
        <taxon>Eukaryota</taxon>
        <taxon>Sar</taxon>
        <taxon>Stramenopiles</taxon>
        <taxon>Ochrophyta</taxon>
        <taxon>Bacillariophyta</taxon>
        <taxon>Bacillariophyceae</taxon>
        <taxon>Bacillariophycidae</taxon>
        <taxon>Naviculales</taxon>
        <taxon>Phaeodactylaceae</taxon>
        <taxon>Phaeodactylum</taxon>
    </lineage>
</organism>
<dbReference type="InParanoid" id="B7G470"/>
<protein>
    <recommendedName>
        <fullName evidence="4">Chromatin modification-related protein EAF6</fullName>
    </recommendedName>
</protein>
<feature type="compositionally biased region" description="Basic and acidic residues" evidence="1">
    <location>
        <begin position="169"/>
        <end position="183"/>
    </location>
</feature>
<keyword evidence="3" id="KW-1185">Reference proteome</keyword>
<dbReference type="PaxDb" id="2850-Phatr37840"/>
<dbReference type="EMBL" id="CM000616">
    <property type="protein sequence ID" value="EEC46561.1"/>
    <property type="molecule type" value="Genomic_DNA"/>
</dbReference>
<feature type="region of interest" description="Disordered" evidence="1">
    <location>
        <begin position="98"/>
        <end position="117"/>
    </location>
</feature>
<feature type="compositionally biased region" description="Acidic residues" evidence="1">
    <location>
        <begin position="184"/>
        <end position="194"/>
    </location>
</feature>
<evidence type="ECO:0000313" key="3">
    <source>
        <dbReference type="Proteomes" id="UP000000759"/>
    </source>
</evidence>
<sequence length="240" mass="26177">MRPDSPAFRRSGVALPLVLRERLRLQQGRTTPATVAVSPSVASTHIWTAAALEEQLVKLSRATVEIQKQIQRGEETYHDEAGTHHIFRGWDGFIDARDPGGNAGAAPVPGGSRRMPGDARWFSSSCTNIARHMRPTPVGTTIAVEPTSEQAAAAATQNRKRSLEVSNEATERPPAKKEKRTEGDNMEAMEEDDTGSASKEEDGNDSEGEEKAETKSNANPIASKKNETPPTRRTKRKRKG</sequence>
<gene>
    <name evidence="2" type="ORF">PHATRDRAFT_37840</name>
</gene>
<evidence type="ECO:0008006" key="4">
    <source>
        <dbReference type="Google" id="ProtNLM"/>
    </source>
</evidence>
<dbReference type="HOGENOM" id="CLU_1158309_0_0_1"/>
<dbReference type="Proteomes" id="UP000000759">
    <property type="component" value="Chromosome 14"/>
</dbReference>
<dbReference type="OrthoDB" id="440324at2759"/>
<reference evidence="3" key="2">
    <citation type="submission" date="2008-08" db="EMBL/GenBank/DDBJ databases">
        <authorList>
            <consortium name="Diatom Consortium"/>
            <person name="Grigoriev I."/>
            <person name="Grimwood J."/>
            <person name="Kuo A."/>
            <person name="Otillar R.P."/>
            <person name="Salamov A."/>
            <person name="Detter J.C."/>
            <person name="Lindquist E."/>
            <person name="Shapiro H."/>
            <person name="Lucas S."/>
            <person name="Glavina del Rio T."/>
            <person name="Pitluck S."/>
            <person name="Rokhsar D."/>
            <person name="Bowler C."/>
        </authorList>
    </citation>
    <scope>GENOME REANNOTATION</scope>
    <source>
        <strain evidence="3">CCAP 1055/1</strain>
    </source>
</reference>
<feature type="region of interest" description="Disordered" evidence="1">
    <location>
        <begin position="148"/>
        <end position="240"/>
    </location>
</feature>
<dbReference type="KEGG" id="pti:PHATRDRAFT_37840"/>
<evidence type="ECO:0000313" key="2">
    <source>
        <dbReference type="EMBL" id="EEC46561.1"/>
    </source>
</evidence>
<dbReference type="eggNOG" id="ENOG502T15B">
    <property type="taxonomic scope" value="Eukaryota"/>
</dbReference>
<dbReference type="RefSeq" id="XP_002182021.1">
    <property type="nucleotide sequence ID" value="XM_002181985.1"/>
</dbReference>
<proteinExistence type="predicted"/>
<evidence type="ECO:0000256" key="1">
    <source>
        <dbReference type="SAM" id="MobiDB-lite"/>
    </source>
</evidence>
<name>B7G470_PHATC</name>